<feature type="domain" description="Thioredoxin" evidence="1">
    <location>
        <begin position="4"/>
        <end position="56"/>
    </location>
</feature>
<dbReference type="AlphaFoldDB" id="A0A7C1DMA3"/>
<sequence length="59" mass="6566">FGGKVEFESIDVEANGALAGQYQVMSIPTFVILKDDKEVARTMGAMPKDVFKTWLEENI</sequence>
<gene>
    <name evidence="2" type="ORF">ENN92_01185</name>
</gene>
<dbReference type="Proteomes" id="UP000886066">
    <property type="component" value="Unassembled WGS sequence"/>
</dbReference>
<dbReference type="GO" id="GO:0005737">
    <property type="term" value="C:cytoplasm"/>
    <property type="evidence" value="ECO:0007669"/>
    <property type="project" value="TreeGrafter"/>
</dbReference>
<name>A0A7C1DMA3_UNCKA</name>
<organism evidence="2">
    <name type="scientific">candidate division WWE3 bacterium</name>
    <dbReference type="NCBI Taxonomy" id="2053526"/>
    <lineage>
        <taxon>Bacteria</taxon>
        <taxon>Katanobacteria</taxon>
    </lineage>
</organism>
<accession>A0A7C1DMA3</accession>
<dbReference type="InterPro" id="IPR036249">
    <property type="entry name" value="Thioredoxin-like_sf"/>
</dbReference>
<feature type="non-terminal residue" evidence="2">
    <location>
        <position position="1"/>
    </location>
</feature>
<dbReference type="InterPro" id="IPR013766">
    <property type="entry name" value="Thioredoxin_domain"/>
</dbReference>
<dbReference type="SUPFAM" id="SSF52833">
    <property type="entry name" value="Thioredoxin-like"/>
    <property type="match status" value="1"/>
</dbReference>
<dbReference type="CDD" id="cd02947">
    <property type="entry name" value="TRX_family"/>
    <property type="match status" value="1"/>
</dbReference>
<proteinExistence type="predicted"/>
<comment type="caution">
    <text evidence="2">The sequence shown here is derived from an EMBL/GenBank/DDBJ whole genome shotgun (WGS) entry which is preliminary data.</text>
</comment>
<dbReference type="GO" id="GO:0015035">
    <property type="term" value="F:protein-disulfide reductase activity"/>
    <property type="evidence" value="ECO:0007669"/>
    <property type="project" value="TreeGrafter"/>
</dbReference>
<dbReference type="PANTHER" id="PTHR45663:SF11">
    <property type="entry name" value="GEO12009P1"/>
    <property type="match status" value="1"/>
</dbReference>
<protein>
    <submittedName>
        <fullName evidence="2">Thioredoxin</fullName>
    </submittedName>
</protein>
<dbReference type="EMBL" id="DSDM01000073">
    <property type="protein sequence ID" value="HDQ88743.1"/>
    <property type="molecule type" value="Genomic_DNA"/>
</dbReference>
<dbReference type="Gene3D" id="3.40.30.10">
    <property type="entry name" value="Glutaredoxin"/>
    <property type="match status" value="1"/>
</dbReference>
<evidence type="ECO:0000259" key="1">
    <source>
        <dbReference type="Pfam" id="PF00085"/>
    </source>
</evidence>
<dbReference type="Pfam" id="PF00085">
    <property type="entry name" value="Thioredoxin"/>
    <property type="match status" value="1"/>
</dbReference>
<reference evidence="2" key="1">
    <citation type="journal article" date="2020" name="mSystems">
        <title>Genome- and Community-Level Interaction Insights into Carbon Utilization and Element Cycling Functions of Hydrothermarchaeota in Hydrothermal Sediment.</title>
        <authorList>
            <person name="Zhou Z."/>
            <person name="Liu Y."/>
            <person name="Xu W."/>
            <person name="Pan J."/>
            <person name="Luo Z.H."/>
            <person name="Li M."/>
        </authorList>
    </citation>
    <scope>NUCLEOTIDE SEQUENCE [LARGE SCALE GENOMIC DNA]</scope>
    <source>
        <strain evidence="2">SpSt-1219</strain>
    </source>
</reference>
<evidence type="ECO:0000313" key="2">
    <source>
        <dbReference type="EMBL" id="HDQ88743.1"/>
    </source>
</evidence>
<dbReference type="PANTHER" id="PTHR45663">
    <property type="entry name" value="GEO12009P1"/>
    <property type="match status" value="1"/>
</dbReference>